<feature type="compositionally biased region" description="Basic and acidic residues" evidence="2">
    <location>
        <begin position="111"/>
        <end position="120"/>
    </location>
</feature>
<feature type="non-terminal residue" evidence="4">
    <location>
        <position position="1"/>
    </location>
</feature>
<proteinExistence type="predicted"/>
<feature type="non-terminal residue" evidence="4">
    <location>
        <position position="120"/>
    </location>
</feature>
<keyword evidence="5" id="KW-1185">Reference proteome</keyword>
<dbReference type="PANTHER" id="PTHR12236:SF79">
    <property type="entry name" value="CUTICULAR PROTEIN 50CB-RELATED"/>
    <property type="match status" value="1"/>
</dbReference>
<feature type="chain" id="PRO_5043988121" description="Vesicular, overexpressed in cancer, prosurvival protein 1" evidence="3">
    <location>
        <begin position="27"/>
        <end position="120"/>
    </location>
</feature>
<keyword evidence="1" id="KW-0193">Cuticle</keyword>
<reference evidence="4 5" key="1">
    <citation type="submission" date="2024-05" db="EMBL/GenBank/DDBJ databases">
        <authorList>
            <person name="Wallberg A."/>
        </authorList>
    </citation>
    <scope>NUCLEOTIDE SEQUENCE [LARGE SCALE GENOMIC DNA]</scope>
</reference>
<protein>
    <recommendedName>
        <fullName evidence="6">Vesicular, overexpressed in cancer, prosurvival protein 1</fullName>
    </recommendedName>
</protein>
<feature type="signal peptide" evidence="3">
    <location>
        <begin position="1"/>
        <end position="26"/>
    </location>
</feature>
<evidence type="ECO:0008006" key="6">
    <source>
        <dbReference type="Google" id="ProtNLM"/>
    </source>
</evidence>
<organism evidence="4 5">
    <name type="scientific">Meganyctiphanes norvegica</name>
    <name type="common">Northern krill</name>
    <name type="synonym">Thysanopoda norvegica</name>
    <dbReference type="NCBI Taxonomy" id="48144"/>
    <lineage>
        <taxon>Eukaryota</taxon>
        <taxon>Metazoa</taxon>
        <taxon>Ecdysozoa</taxon>
        <taxon>Arthropoda</taxon>
        <taxon>Crustacea</taxon>
        <taxon>Multicrustacea</taxon>
        <taxon>Malacostraca</taxon>
        <taxon>Eumalacostraca</taxon>
        <taxon>Eucarida</taxon>
        <taxon>Euphausiacea</taxon>
        <taxon>Euphausiidae</taxon>
        <taxon>Meganyctiphanes</taxon>
    </lineage>
</organism>
<dbReference type="InterPro" id="IPR051217">
    <property type="entry name" value="Insect_Cuticle_Struc_Prot"/>
</dbReference>
<evidence type="ECO:0000313" key="5">
    <source>
        <dbReference type="Proteomes" id="UP001497623"/>
    </source>
</evidence>
<sequence length="120" mass="13047">LHFDFCFTMFSIKALLVASIVCCATASRPRSSYQPPRPSPSYSRPAPPPRPSPSYSRPAPAPAQPSYSPPPASQYQAPSQSSQQGYASSGPQAPAQYDFEYAVQDAYSGNDFRHQESRDG</sequence>
<dbReference type="AlphaFoldDB" id="A0AAV2SRQ7"/>
<feature type="compositionally biased region" description="Pro residues" evidence="2">
    <location>
        <begin position="59"/>
        <end position="72"/>
    </location>
</feature>
<accession>A0AAV2SRQ7</accession>
<keyword evidence="3" id="KW-0732">Signal</keyword>
<evidence type="ECO:0000256" key="3">
    <source>
        <dbReference type="SAM" id="SignalP"/>
    </source>
</evidence>
<evidence type="ECO:0000256" key="2">
    <source>
        <dbReference type="SAM" id="MobiDB-lite"/>
    </source>
</evidence>
<dbReference type="PANTHER" id="PTHR12236">
    <property type="entry name" value="STRUCTURAL CONTITUENT OF CUTICLE"/>
    <property type="match status" value="1"/>
</dbReference>
<name>A0AAV2SRQ7_MEGNR</name>
<evidence type="ECO:0000313" key="4">
    <source>
        <dbReference type="EMBL" id="CAL4227480.1"/>
    </source>
</evidence>
<evidence type="ECO:0000256" key="1">
    <source>
        <dbReference type="ARBA" id="ARBA00022460"/>
    </source>
</evidence>
<feature type="compositionally biased region" description="Low complexity" evidence="2">
    <location>
        <begin position="73"/>
        <end position="93"/>
    </location>
</feature>
<dbReference type="GO" id="GO:0031012">
    <property type="term" value="C:extracellular matrix"/>
    <property type="evidence" value="ECO:0007669"/>
    <property type="project" value="TreeGrafter"/>
</dbReference>
<feature type="compositionally biased region" description="Pro residues" evidence="2">
    <location>
        <begin position="35"/>
        <end position="52"/>
    </location>
</feature>
<comment type="caution">
    <text evidence="4">The sequence shown here is derived from an EMBL/GenBank/DDBJ whole genome shotgun (WGS) entry which is preliminary data.</text>
</comment>
<dbReference type="EMBL" id="CAXKWB010104562">
    <property type="protein sequence ID" value="CAL4227480.1"/>
    <property type="molecule type" value="Genomic_DNA"/>
</dbReference>
<gene>
    <name evidence="4" type="ORF">MNOR_LOCUS39539</name>
</gene>
<feature type="region of interest" description="Disordered" evidence="2">
    <location>
        <begin position="27"/>
        <end position="120"/>
    </location>
</feature>
<dbReference type="GO" id="GO:0005615">
    <property type="term" value="C:extracellular space"/>
    <property type="evidence" value="ECO:0007669"/>
    <property type="project" value="TreeGrafter"/>
</dbReference>
<dbReference type="Proteomes" id="UP001497623">
    <property type="component" value="Unassembled WGS sequence"/>
</dbReference>
<dbReference type="GO" id="GO:0042302">
    <property type="term" value="F:structural constituent of cuticle"/>
    <property type="evidence" value="ECO:0007669"/>
    <property type="project" value="UniProtKB-KW"/>
</dbReference>